<accession>A0A1M4S7R5</accession>
<evidence type="ECO:0000256" key="14">
    <source>
        <dbReference type="HAMAP-Rule" id="MF_01396"/>
    </source>
</evidence>
<evidence type="ECO:0000313" key="17">
    <source>
        <dbReference type="Proteomes" id="UP000184334"/>
    </source>
</evidence>
<feature type="domain" description="V-ATPase proteolipid subunit C-like" evidence="15">
    <location>
        <begin position="30"/>
        <end position="93"/>
    </location>
</feature>
<dbReference type="Gene3D" id="1.20.20.10">
    <property type="entry name" value="F1F0 ATP synthase subunit C"/>
    <property type="match status" value="1"/>
</dbReference>
<dbReference type="GO" id="GO:0008289">
    <property type="term" value="F:lipid binding"/>
    <property type="evidence" value="ECO:0007669"/>
    <property type="project" value="UniProtKB-KW"/>
</dbReference>
<dbReference type="PANTHER" id="PTHR10031">
    <property type="entry name" value="ATP SYNTHASE LIPID-BINDING PROTEIN, MITOCHONDRIAL"/>
    <property type="match status" value="1"/>
</dbReference>
<evidence type="ECO:0000256" key="4">
    <source>
        <dbReference type="ARBA" id="ARBA00022475"/>
    </source>
</evidence>
<dbReference type="InterPro" id="IPR005953">
    <property type="entry name" value="ATP_synth_csu_bac/chlpt"/>
</dbReference>
<dbReference type="NCBIfam" id="TIGR01260">
    <property type="entry name" value="ATP_synt_c"/>
    <property type="match status" value="1"/>
</dbReference>
<dbReference type="STRING" id="1122195.SAMN02745164_00114"/>
<evidence type="ECO:0000256" key="7">
    <source>
        <dbReference type="ARBA" id="ARBA00022781"/>
    </source>
</evidence>
<comment type="function">
    <text evidence="14">Key component of the F(0) channel; it plays a direct role in translocation across the membrane. A homomeric c-ring of between 10-14 subunits forms the central stalk rotor element with the F(1) delta and epsilon subunits.</text>
</comment>
<dbReference type="AlphaFoldDB" id="A0A1M4S7R5"/>
<dbReference type="PANTHER" id="PTHR10031:SF0">
    <property type="entry name" value="ATPASE PROTEIN 9"/>
    <property type="match status" value="1"/>
</dbReference>
<keyword evidence="6 14" id="KW-0812">Transmembrane</keyword>
<dbReference type="Proteomes" id="UP000184334">
    <property type="component" value="Unassembled WGS sequence"/>
</dbReference>
<dbReference type="GO" id="GO:0033177">
    <property type="term" value="C:proton-transporting two-sector ATPase complex, proton-transporting domain"/>
    <property type="evidence" value="ECO:0007669"/>
    <property type="project" value="InterPro"/>
</dbReference>
<keyword evidence="9 14" id="KW-0406">Ion transport</keyword>
<organism evidence="16 17">
    <name type="scientific">Marinitoga hydrogenitolerans (strain DSM 16785 / JCM 12826 / AT1271)</name>
    <dbReference type="NCBI Taxonomy" id="1122195"/>
    <lineage>
        <taxon>Bacteria</taxon>
        <taxon>Thermotogati</taxon>
        <taxon>Thermotogota</taxon>
        <taxon>Thermotogae</taxon>
        <taxon>Petrotogales</taxon>
        <taxon>Petrotogaceae</taxon>
        <taxon>Marinitoga</taxon>
    </lineage>
</organism>
<sequence length="98" mass="9869">MAVEQVAQEIVSSGSEAALGTGLYYLGKFIGAGLAMGIGAIGPGVGEGQVGAHAMDAMARQPEMAGSLTTRMLLAMAVTESTGLYSLVIALLMLIVLP</sequence>
<dbReference type="InterPro" id="IPR038662">
    <property type="entry name" value="ATP_synth_F0_csu_sf"/>
</dbReference>
<keyword evidence="5 14" id="KW-0138">CF(0)</keyword>
<evidence type="ECO:0000256" key="5">
    <source>
        <dbReference type="ARBA" id="ARBA00022547"/>
    </source>
</evidence>
<dbReference type="NCBIfam" id="NF009999">
    <property type="entry name" value="PRK13471.1"/>
    <property type="match status" value="1"/>
</dbReference>
<comment type="subcellular location">
    <subcellularLocation>
        <location evidence="14">Cell membrane</location>
        <topology evidence="14">Multi-pass membrane protein</topology>
    </subcellularLocation>
    <subcellularLocation>
        <location evidence="1">Membrane</location>
        <topology evidence="1">Multi-pass membrane protein</topology>
    </subcellularLocation>
</comment>
<evidence type="ECO:0000256" key="12">
    <source>
        <dbReference type="ARBA" id="ARBA00023310"/>
    </source>
</evidence>
<dbReference type="RefSeq" id="WP_072862321.1">
    <property type="nucleotide sequence ID" value="NZ_FQUI01000001.1"/>
</dbReference>
<keyword evidence="4 14" id="KW-1003">Cell membrane</keyword>
<comment type="function">
    <text evidence="13 14">F(1)F(0) ATP synthase produces ATP from ADP in the presence of a proton or sodium gradient. F-type ATPases consist of two structural domains, F(1) containing the extramembraneous catalytic core and F(0) containing the membrane proton channel, linked together by a central stalk and a peripheral stalk. During catalysis, ATP synthesis in the catalytic domain of F(1) is coupled via a rotary mechanism of the central stalk subunits to proton translocation.</text>
</comment>
<dbReference type="HAMAP" id="MF_01396">
    <property type="entry name" value="ATP_synth_c_bact"/>
    <property type="match status" value="1"/>
</dbReference>
<reference evidence="16" key="1">
    <citation type="submission" date="2016-11" db="EMBL/GenBank/DDBJ databases">
        <authorList>
            <person name="Varghese N."/>
            <person name="Submissions S."/>
        </authorList>
    </citation>
    <scope>NUCLEOTIDE SEQUENCE [LARGE SCALE GENOMIC DNA]</scope>
    <source>
        <strain evidence="16">DSM 16785</strain>
    </source>
</reference>
<keyword evidence="11 14" id="KW-0472">Membrane</keyword>
<dbReference type="EMBL" id="FQUI01000001">
    <property type="protein sequence ID" value="SHE28249.1"/>
    <property type="molecule type" value="Genomic_DNA"/>
</dbReference>
<keyword evidence="17" id="KW-1185">Reference proteome</keyword>
<comment type="similarity">
    <text evidence="2 14">Belongs to the ATPase C chain family.</text>
</comment>
<dbReference type="CDD" id="cd18121">
    <property type="entry name" value="ATP-synt_Fo_c"/>
    <property type="match status" value="1"/>
</dbReference>
<feature type="transmembrane region" description="Helical" evidence="14">
    <location>
        <begin position="73"/>
        <end position="97"/>
    </location>
</feature>
<evidence type="ECO:0000256" key="8">
    <source>
        <dbReference type="ARBA" id="ARBA00022989"/>
    </source>
</evidence>
<name>A0A1M4S7R5_MARH1</name>
<evidence type="ECO:0000256" key="6">
    <source>
        <dbReference type="ARBA" id="ARBA00022692"/>
    </source>
</evidence>
<comment type="caution">
    <text evidence="14">Lacks conserved residue(s) required for the propagation of feature annotation.</text>
</comment>
<keyword evidence="8 14" id="KW-1133">Transmembrane helix</keyword>
<evidence type="ECO:0000256" key="10">
    <source>
        <dbReference type="ARBA" id="ARBA00023121"/>
    </source>
</evidence>
<feature type="site" description="Reversibly protonated during proton transport" evidence="14">
    <location>
        <position position="80"/>
    </location>
</feature>
<comment type="caution">
    <text evidence="16">The sequence shown here is derived from an EMBL/GenBank/DDBJ whole genome shotgun (WGS) entry which is preliminary data.</text>
</comment>
<dbReference type="GO" id="GO:0045259">
    <property type="term" value="C:proton-transporting ATP synthase complex"/>
    <property type="evidence" value="ECO:0007669"/>
    <property type="project" value="UniProtKB-KW"/>
</dbReference>
<dbReference type="GO" id="GO:0046933">
    <property type="term" value="F:proton-transporting ATP synthase activity, rotational mechanism"/>
    <property type="evidence" value="ECO:0007669"/>
    <property type="project" value="UniProtKB-UniRule"/>
</dbReference>
<dbReference type="GO" id="GO:0005886">
    <property type="term" value="C:plasma membrane"/>
    <property type="evidence" value="ECO:0007669"/>
    <property type="project" value="UniProtKB-SubCell"/>
</dbReference>
<dbReference type="InterPro" id="IPR020537">
    <property type="entry name" value="ATP_synth_F0_csu_DDCD_BS"/>
</dbReference>
<dbReference type="InterPro" id="IPR035921">
    <property type="entry name" value="F/V-ATP_Csub_sf"/>
</dbReference>
<evidence type="ECO:0000256" key="13">
    <source>
        <dbReference type="ARBA" id="ARBA00025198"/>
    </source>
</evidence>
<evidence type="ECO:0000256" key="1">
    <source>
        <dbReference type="ARBA" id="ARBA00004141"/>
    </source>
</evidence>
<dbReference type="InterPro" id="IPR002379">
    <property type="entry name" value="ATPase_proteolipid_c-like_dom"/>
</dbReference>
<keyword evidence="3 14" id="KW-0813">Transport</keyword>
<keyword evidence="12 14" id="KW-0066">ATP synthesis</keyword>
<evidence type="ECO:0000259" key="15">
    <source>
        <dbReference type="Pfam" id="PF00137"/>
    </source>
</evidence>
<dbReference type="InterPro" id="IPR000454">
    <property type="entry name" value="ATP_synth_F0_csu"/>
</dbReference>
<evidence type="ECO:0000313" key="16">
    <source>
        <dbReference type="EMBL" id="SHE28249.1"/>
    </source>
</evidence>
<dbReference type="SUPFAM" id="SSF81333">
    <property type="entry name" value="F1F0 ATP synthase subunit C"/>
    <property type="match status" value="1"/>
</dbReference>
<dbReference type="PRINTS" id="PR00124">
    <property type="entry name" value="ATPASEC"/>
</dbReference>
<proteinExistence type="inferred from homology"/>
<gene>
    <name evidence="14" type="primary">atpE</name>
    <name evidence="16" type="ORF">SAMN02745164_00114</name>
</gene>
<evidence type="ECO:0000256" key="9">
    <source>
        <dbReference type="ARBA" id="ARBA00023065"/>
    </source>
</evidence>
<protein>
    <recommendedName>
        <fullName evidence="14">ATP synthase subunit c</fullName>
    </recommendedName>
    <alternativeName>
        <fullName evidence="14">ATP synthase F(0) sector subunit c</fullName>
    </alternativeName>
    <alternativeName>
        <fullName evidence="14">F-type ATPase subunit c</fullName>
        <shortName evidence="14">F-ATPase subunit c</shortName>
    </alternativeName>
    <alternativeName>
        <fullName evidence="14">Lipid-binding protein</fullName>
    </alternativeName>
</protein>
<evidence type="ECO:0000256" key="2">
    <source>
        <dbReference type="ARBA" id="ARBA00006704"/>
    </source>
</evidence>
<evidence type="ECO:0000256" key="11">
    <source>
        <dbReference type="ARBA" id="ARBA00023136"/>
    </source>
</evidence>
<keyword evidence="10 14" id="KW-0446">Lipid-binding</keyword>
<dbReference type="Pfam" id="PF00137">
    <property type="entry name" value="ATP-synt_C"/>
    <property type="match status" value="1"/>
</dbReference>
<dbReference type="PROSITE" id="PS00605">
    <property type="entry name" value="ATPASE_C"/>
    <property type="match status" value="1"/>
</dbReference>
<dbReference type="FunFam" id="1.20.20.10:FF:000004">
    <property type="entry name" value="ATP synthase subunit c"/>
    <property type="match status" value="1"/>
</dbReference>
<keyword evidence="7 14" id="KW-0375">Hydrogen ion transport</keyword>
<evidence type="ECO:0000256" key="3">
    <source>
        <dbReference type="ARBA" id="ARBA00022448"/>
    </source>
</evidence>